<evidence type="ECO:0000256" key="3">
    <source>
        <dbReference type="ARBA" id="ARBA00022525"/>
    </source>
</evidence>
<dbReference type="Gene3D" id="3.40.50.11320">
    <property type="match status" value="1"/>
</dbReference>
<protein>
    <recommendedName>
        <fullName evidence="9">Carboxypeptidase</fullName>
        <ecNumber evidence="9">3.4.16.-</ecNumber>
    </recommendedName>
</protein>
<dbReference type="Gene3D" id="6.10.250.940">
    <property type="match status" value="1"/>
</dbReference>
<dbReference type="AlphaFoldDB" id="A0A2G5DXQ9"/>
<keyword evidence="9" id="KW-0645">Protease</keyword>
<dbReference type="FunFam" id="3.40.50.11320:FF:000002">
    <property type="entry name" value="Carboxypeptidase"/>
    <property type="match status" value="1"/>
</dbReference>
<keyword evidence="8" id="KW-0325">Glycoprotein</keyword>
<dbReference type="InterPro" id="IPR001563">
    <property type="entry name" value="Peptidase_S10"/>
</dbReference>
<dbReference type="PROSITE" id="PS00131">
    <property type="entry name" value="CARBOXYPEPT_SER_SER"/>
    <property type="match status" value="1"/>
</dbReference>
<dbReference type="EC" id="3.4.16.-" evidence="9"/>
<dbReference type="InterPro" id="IPR018202">
    <property type="entry name" value="Ser_caboxypep_ser_AS"/>
</dbReference>
<dbReference type="PROSITE" id="PS00560">
    <property type="entry name" value="CARBOXYPEPT_SER_HIS"/>
    <property type="match status" value="1"/>
</dbReference>
<gene>
    <name evidence="10" type="ORF">AQUCO_01400685v1</name>
</gene>
<dbReference type="GO" id="GO:0006508">
    <property type="term" value="P:proteolysis"/>
    <property type="evidence" value="ECO:0007669"/>
    <property type="project" value="UniProtKB-KW"/>
</dbReference>
<sequence length="452" mass="51340">MFKNVICFYYFIYIIFYGQPIVNGTKDEDRIDVLPGQLHPVNFTQYGGYISVDNDVGRAFYYYFVEAEDSKESKPLLLWLNRGPGCSSLGTGAFGEVGPFRVQSDGKTLYHHPYAWNKVANVLFLESPTRVGFSYSNKTSDYQLNGDKRTSENNYVFLVKWLQRFPEYKSRTFYLSGESYAGHYVPQLAHNILQHNKMENKSSFINLKGIIIGNAAINNETDQIGVYDYLWTHGIISDETIDNIHKYCNFSEVVSTSDECLNWTRTAGENIRPYEYNIHAPFCFNKNLTDTPKTPSVIADPCQKSYTKAYLNTAKVQKAIHANVTKLNYPWYSCSDAVHDTWVDTASTTLPLLHELMASGLRVWVYSGDMDSVLPITSTKYSLNKLKLPTKTSYHISLLDFAGYTLVYEGDLTFATIRGAGHMVPSDQPTRALALITHFLNGELLPNFDQAF</sequence>
<name>A0A2G5DXQ9_AQUCA</name>
<dbReference type="InParanoid" id="A0A2G5DXQ9"/>
<dbReference type="OrthoDB" id="443318at2759"/>
<dbReference type="Proteomes" id="UP000230069">
    <property type="component" value="Unassembled WGS sequence"/>
</dbReference>
<proteinExistence type="inferred from homology"/>
<evidence type="ECO:0000256" key="5">
    <source>
        <dbReference type="ARBA" id="ARBA00022729"/>
    </source>
</evidence>
<evidence type="ECO:0000256" key="8">
    <source>
        <dbReference type="ARBA" id="ARBA00023180"/>
    </source>
</evidence>
<evidence type="ECO:0000256" key="9">
    <source>
        <dbReference type="RuleBase" id="RU361156"/>
    </source>
</evidence>
<dbReference type="PRINTS" id="PR00724">
    <property type="entry name" value="CRBOXYPTASEC"/>
</dbReference>
<keyword evidence="7" id="KW-1015">Disulfide bond</keyword>
<comment type="subcellular location">
    <subcellularLocation>
        <location evidence="1">Secreted</location>
    </subcellularLocation>
</comment>
<evidence type="ECO:0000256" key="6">
    <source>
        <dbReference type="ARBA" id="ARBA00022801"/>
    </source>
</evidence>
<evidence type="ECO:0000256" key="4">
    <source>
        <dbReference type="ARBA" id="ARBA00022645"/>
    </source>
</evidence>
<evidence type="ECO:0000256" key="7">
    <source>
        <dbReference type="ARBA" id="ARBA00023157"/>
    </source>
</evidence>
<dbReference type="SUPFAM" id="SSF53474">
    <property type="entry name" value="alpha/beta-Hydrolases"/>
    <property type="match status" value="1"/>
</dbReference>
<keyword evidence="4 9" id="KW-0121">Carboxypeptidase</keyword>
<evidence type="ECO:0000313" key="10">
    <source>
        <dbReference type="EMBL" id="PIA48265.1"/>
    </source>
</evidence>
<dbReference type="InterPro" id="IPR033124">
    <property type="entry name" value="Ser_caboxypep_his_AS"/>
</dbReference>
<dbReference type="GO" id="GO:0005773">
    <property type="term" value="C:vacuole"/>
    <property type="evidence" value="ECO:0007669"/>
    <property type="project" value="TreeGrafter"/>
</dbReference>
<dbReference type="GO" id="GO:0005576">
    <property type="term" value="C:extracellular region"/>
    <property type="evidence" value="ECO:0007669"/>
    <property type="project" value="UniProtKB-SubCell"/>
</dbReference>
<dbReference type="EMBL" id="KZ305031">
    <property type="protein sequence ID" value="PIA48265.1"/>
    <property type="molecule type" value="Genomic_DNA"/>
</dbReference>
<keyword evidence="3" id="KW-0964">Secreted</keyword>
<dbReference type="InterPro" id="IPR029058">
    <property type="entry name" value="AB_hydrolase_fold"/>
</dbReference>
<reference evidence="10 11" key="1">
    <citation type="submission" date="2017-09" db="EMBL/GenBank/DDBJ databases">
        <title>WGS assembly of Aquilegia coerulea Goldsmith.</title>
        <authorList>
            <person name="Hodges S."/>
            <person name="Kramer E."/>
            <person name="Nordborg M."/>
            <person name="Tomkins J."/>
            <person name="Borevitz J."/>
            <person name="Derieg N."/>
            <person name="Yan J."/>
            <person name="Mihaltcheva S."/>
            <person name="Hayes R.D."/>
            <person name="Rokhsar D."/>
        </authorList>
    </citation>
    <scope>NUCLEOTIDE SEQUENCE [LARGE SCALE GENOMIC DNA]</scope>
    <source>
        <strain evidence="11">cv. Goldsmith</strain>
    </source>
</reference>
<dbReference type="PANTHER" id="PTHR11802:SF132">
    <property type="entry name" value="SERINE CARBOXYPEPTIDASE-LIKE 36-RELATED"/>
    <property type="match status" value="1"/>
</dbReference>
<dbReference type="Pfam" id="PF00450">
    <property type="entry name" value="Peptidase_S10"/>
    <property type="match status" value="1"/>
</dbReference>
<dbReference type="FunFam" id="3.40.50.1820:FF:000030">
    <property type="entry name" value="Carboxypeptidase"/>
    <property type="match status" value="1"/>
</dbReference>
<keyword evidence="6 9" id="KW-0378">Hydrolase</keyword>
<evidence type="ECO:0000313" key="11">
    <source>
        <dbReference type="Proteomes" id="UP000230069"/>
    </source>
</evidence>
<evidence type="ECO:0000256" key="1">
    <source>
        <dbReference type="ARBA" id="ARBA00004613"/>
    </source>
</evidence>
<dbReference type="PANTHER" id="PTHR11802">
    <property type="entry name" value="SERINE PROTEASE FAMILY S10 SERINE CARBOXYPEPTIDASE"/>
    <property type="match status" value="1"/>
</dbReference>
<organism evidence="10 11">
    <name type="scientific">Aquilegia coerulea</name>
    <name type="common">Rocky mountain columbine</name>
    <dbReference type="NCBI Taxonomy" id="218851"/>
    <lineage>
        <taxon>Eukaryota</taxon>
        <taxon>Viridiplantae</taxon>
        <taxon>Streptophyta</taxon>
        <taxon>Embryophyta</taxon>
        <taxon>Tracheophyta</taxon>
        <taxon>Spermatophyta</taxon>
        <taxon>Magnoliopsida</taxon>
        <taxon>Ranunculales</taxon>
        <taxon>Ranunculaceae</taxon>
        <taxon>Thalictroideae</taxon>
        <taxon>Aquilegia</taxon>
    </lineage>
</organism>
<keyword evidence="5" id="KW-0732">Signal</keyword>
<accession>A0A2G5DXQ9</accession>
<dbReference type="Gene3D" id="3.40.50.1820">
    <property type="entry name" value="alpha/beta hydrolase"/>
    <property type="match status" value="1"/>
</dbReference>
<comment type="similarity">
    <text evidence="2 9">Belongs to the peptidase S10 family.</text>
</comment>
<dbReference type="GO" id="GO:0004185">
    <property type="term" value="F:serine-type carboxypeptidase activity"/>
    <property type="evidence" value="ECO:0007669"/>
    <property type="project" value="UniProtKB-UniRule"/>
</dbReference>
<evidence type="ECO:0000256" key="2">
    <source>
        <dbReference type="ARBA" id="ARBA00009431"/>
    </source>
</evidence>
<keyword evidence="11" id="KW-1185">Reference proteome</keyword>